<protein>
    <submittedName>
        <fullName evidence="2">Helix-turn-helix transcriptional regulator</fullName>
    </submittedName>
</protein>
<sequence>MTLKINSLSRYRKRLNIPLHDIAHLLNIDTSNLSKIEQGIREPNPRIILLYHILFKAPLIELFADQYDELKVLFKRRSRSLVEQLQIEQPPKSNNRIAYINEFVNSLNQE</sequence>
<dbReference type="AlphaFoldDB" id="A0A7G9L8F1"/>
<dbReference type="GO" id="GO:0003677">
    <property type="term" value="F:DNA binding"/>
    <property type="evidence" value="ECO:0007669"/>
    <property type="project" value="InterPro"/>
</dbReference>
<evidence type="ECO:0000259" key="1">
    <source>
        <dbReference type="PROSITE" id="PS50943"/>
    </source>
</evidence>
<dbReference type="Proteomes" id="UP000515808">
    <property type="component" value="Chromosome"/>
</dbReference>
<name>A0A7G9L8F1_9FLAO</name>
<dbReference type="SMART" id="SM00530">
    <property type="entry name" value="HTH_XRE"/>
    <property type="match status" value="1"/>
</dbReference>
<proteinExistence type="predicted"/>
<reference evidence="2 3" key="1">
    <citation type="submission" date="2020-08" db="EMBL/GenBank/DDBJ databases">
        <title>Polaribacter sp. L12M9 isolated from gut of the Korean scallop.</title>
        <authorList>
            <person name="Jeong Y.S."/>
        </authorList>
    </citation>
    <scope>NUCLEOTIDE SEQUENCE [LARGE SCALE GENOMIC DNA]</scope>
    <source>
        <strain evidence="2 3">L12M9</strain>
    </source>
</reference>
<accession>A0A7G9L8F1</accession>
<evidence type="ECO:0000313" key="2">
    <source>
        <dbReference type="EMBL" id="QNM84900.1"/>
    </source>
</evidence>
<dbReference type="PROSITE" id="PS50943">
    <property type="entry name" value="HTH_CROC1"/>
    <property type="match status" value="1"/>
</dbReference>
<dbReference type="InterPro" id="IPR010982">
    <property type="entry name" value="Lambda_DNA-bd_dom_sf"/>
</dbReference>
<dbReference type="CDD" id="cd00093">
    <property type="entry name" value="HTH_XRE"/>
    <property type="match status" value="1"/>
</dbReference>
<dbReference type="Gene3D" id="1.10.260.40">
    <property type="entry name" value="lambda repressor-like DNA-binding domains"/>
    <property type="match status" value="1"/>
</dbReference>
<dbReference type="RefSeq" id="WP_187481820.1">
    <property type="nucleotide sequence ID" value="NZ_CP060695.1"/>
</dbReference>
<keyword evidence="3" id="KW-1185">Reference proteome</keyword>
<feature type="domain" description="HTH cro/C1-type" evidence="1">
    <location>
        <begin position="8"/>
        <end position="62"/>
    </location>
</feature>
<dbReference type="InterPro" id="IPR001387">
    <property type="entry name" value="Cro/C1-type_HTH"/>
</dbReference>
<dbReference type="Pfam" id="PF01381">
    <property type="entry name" value="HTH_3"/>
    <property type="match status" value="1"/>
</dbReference>
<dbReference type="SUPFAM" id="SSF47413">
    <property type="entry name" value="lambda repressor-like DNA-binding domains"/>
    <property type="match status" value="1"/>
</dbReference>
<evidence type="ECO:0000313" key="3">
    <source>
        <dbReference type="Proteomes" id="UP000515808"/>
    </source>
</evidence>
<dbReference type="KEGG" id="ppec:H9W90_11955"/>
<dbReference type="EMBL" id="CP060695">
    <property type="protein sequence ID" value="QNM84900.1"/>
    <property type="molecule type" value="Genomic_DNA"/>
</dbReference>
<gene>
    <name evidence="2" type="ORF">H9W90_11955</name>
</gene>
<organism evidence="2 3">
    <name type="scientific">Polaribacter pectinis</name>
    <dbReference type="NCBI Taxonomy" id="2738844"/>
    <lineage>
        <taxon>Bacteria</taxon>
        <taxon>Pseudomonadati</taxon>
        <taxon>Bacteroidota</taxon>
        <taxon>Flavobacteriia</taxon>
        <taxon>Flavobacteriales</taxon>
        <taxon>Flavobacteriaceae</taxon>
    </lineage>
</organism>